<sequence>MAPYPLSLSTAAVIQLSAASYSVKVQVCVRLGSALIFLFSFSAPVNRAAGFPCTFNRLSDRIHEDILTICGEIKHIPVALQTKGFVLLPVSCVHEIAFTSVP</sequence>
<gene>
    <name evidence="1" type="ORF">NPIL_449861</name>
</gene>
<protein>
    <submittedName>
        <fullName evidence="1">Uncharacterized protein</fullName>
    </submittedName>
</protein>
<dbReference type="AlphaFoldDB" id="A0A8X6TPI2"/>
<name>A0A8X6TPI2_NEPPI</name>
<accession>A0A8X6TPI2</accession>
<reference evidence="1" key="1">
    <citation type="submission" date="2020-08" db="EMBL/GenBank/DDBJ databases">
        <title>Multicomponent nature underlies the extraordinary mechanical properties of spider dragline silk.</title>
        <authorList>
            <person name="Kono N."/>
            <person name="Nakamura H."/>
            <person name="Mori M."/>
            <person name="Yoshida Y."/>
            <person name="Ohtoshi R."/>
            <person name="Malay A.D."/>
            <person name="Moran D.A.P."/>
            <person name="Tomita M."/>
            <person name="Numata K."/>
            <person name="Arakawa K."/>
        </authorList>
    </citation>
    <scope>NUCLEOTIDE SEQUENCE</scope>
</reference>
<keyword evidence="2" id="KW-1185">Reference proteome</keyword>
<dbReference type="Proteomes" id="UP000887013">
    <property type="component" value="Unassembled WGS sequence"/>
</dbReference>
<dbReference type="EMBL" id="BMAW01013335">
    <property type="protein sequence ID" value="GFT33340.1"/>
    <property type="molecule type" value="Genomic_DNA"/>
</dbReference>
<evidence type="ECO:0000313" key="2">
    <source>
        <dbReference type="Proteomes" id="UP000887013"/>
    </source>
</evidence>
<evidence type="ECO:0000313" key="1">
    <source>
        <dbReference type="EMBL" id="GFT33340.1"/>
    </source>
</evidence>
<organism evidence="1 2">
    <name type="scientific">Nephila pilipes</name>
    <name type="common">Giant wood spider</name>
    <name type="synonym">Nephila maculata</name>
    <dbReference type="NCBI Taxonomy" id="299642"/>
    <lineage>
        <taxon>Eukaryota</taxon>
        <taxon>Metazoa</taxon>
        <taxon>Ecdysozoa</taxon>
        <taxon>Arthropoda</taxon>
        <taxon>Chelicerata</taxon>
        <taxon>Arachnida</taxon>
        <taxon>Araneae</taxon>
        <taxon>Araneomorphae</taxon>
        <taxon>Entelegynae</taxon>
        <taxon>Araneoidea</taxon>
        <taxon>Nephilidae</taxon>
        <taxon>Nephila</taxon>
    </lineage>
</organism>
<proteinExistence type="predicted"/>
<comment type="caution">
    <text evidence="1">The sequence shown here is derived from an EMBL/GenBank/DDBJ whole genome shotgun (WGS) entry which is preliminary data.</text>
</comment>